<evidence type="ECO:0000256" key="3">
    <source>
        <dbReference type="ARBA" id="ARBA00022448"/>
    </source>
</evidence>
<evidence type="ECO:0000256" key="13">
    <source>
        <dbReference type="SAM" id="Phobius"/>
    </source>
</evidence>
<dbReference type="AlphaFoldDB" id="A0A9Q0MLH7"/>
<name>A0A9Q0MLH7_9DIPT</name>
<feature type="transmembrane region" description="Helical" evidence="13">
    <location>
        <begin position="293"/>
        <end position="319"/>
    </location>
</feature>
<keyword evidence="3 12" id="KW-0813">Transport</keyword>
<keyword evidence="15" id="KW-1185">Reference proteome</keyword>
<evidence type="ECO:0000256" key="7">
    <source>
        <dbReference type="ARBA" id="ARBA00023053"/>
    </source>
</evidence>
<accession>A0A9Q0MLH7</accession>
<keyword evidence="9 13" id="KW-0472">Membrane</keyword>
<dbReference type="InterPro" id="IPR020903">
    <property type="entry name" value="ENaC_CS"/>
</dbReference>
<keyword evidence="7" id="KW-0915">Sodium</keyword>
<dbReference type="Proteomes" id="UP001151699">
    <property type="component" value="Unassembled WGS sequence"/>
</dbReference>
<keyword evidence="5 12" id="KW-0812">Transmembrane</keyword>
<evidence type="ECO:0000256" key="1">
    <source>
        <dbReference type="ARBA" id="ARBA00004141"/>
    </source>
</evidence>
<evidence type="ECO:0000256" key="2">
    <source>
        <dbReference type="ARBA" id="ARBA00007193"/>
    </source>
</evidence>
<evidence type="ECO:0000313" key="14">
    <source>
        <dbReference type="EMBL" id="KAJ6625441.1"/>
    </source>
</evidence>
<evidence type="ECO:0000256" key="6">
    <source>
        <dbReference type="ARBA" id="ARBA00022989"/>
    </source>
</evidence>
<keyword evidence="10 12" id="KW-0739">Sodium transport</keyword>
<dbReference type="Pfam" id="PF00858">
    <property type="entry name" value="ASC"/>
    <property type="match status" value="1"/>
</dbReference>
<dbReference type="PRINTS" id="PR01078">
    <property type="entry name" value="AMINACHANNEL"/>
</dbReference>
<comment type="subcellular location">
    <subcellularLocation>
        <location evidence="1">Membrane</location>
        <topology evidence="1">Multi-pass membrane protein</topology>
    </subcellularLocation>
</comment>
<evidence type="ECO:0000256" key="11">
    <source>
        <dbReference type="ARBA" id="ARBA00023303"/>
    </source>
</evidence>
<comment type="similarity">
    <text evidence="2 12">Belongs to the amiloride-sensitive sodium channel (TC 1.A.6) family.</text>
</comment>
<keyword evidence="4 12" id="KW-0894">Sodium channel</keyword>
<dbReference type="EMBL" id="WJQU01003351">
    <property type="protein sequence ID" value="KAJ6625441.1"/>
    <property type="molecule type" value="Genomic_DNA"/>
</dbReference>
<protein>
    <submittedName>
        <fullName evidence="14">Pickpocket protein 28</fullName>
    </submittedName>
</protein>
<evidence type="ECO:0000256" key="5">
    <source>
        <dbReference type="ARBA" id="ARBA00022692"/>
    </source>
</evidence>
<sequence>MCRDYFQQVITEEGLCYTFNSLESTEIYRESVHRHELFDIFYRTKKLIDNWSLDGGYSSLNNKSYPLRVFGSGTRDGLTIELSLNRSEFDDTCRSHVQGFKIQLHMPGVIPQLSKHYLHLPMQRDVLLSVNPQVIKTDDDLILYAPNIRQCYFSQEKWLQFFENYSKSNCDFECLTNFTLQKCGCVRFSMPRTEDTRICGIKSIDCCINAEDELLRKDDGLLGSNEFDDCNCLPSCTSYSYDVDQSHNIIKSKSDSSVEYNLTERETTIVRIFFNQKQFISSKRSKLYGQTELLANFGGLVGLFLGISLLSFVELIYFFTLRAYLLVKRNILPRNDNVHMSTEMKSNIKINIIRPSTPGTMYGIDK</sequence>
<dbReference type="PANTHER" id="PTHR11690">
    <property type="entry name" value="AMILORIDE-SENSITIVE SODIUM CHANNEL-RELATED"/>
    <property type="match status" value="1"/>
</dbReference>
<gene>
    <name evidence="14" type="primary">ppk28_3</name>
    <name evidence="14" type="ORF">Bhyg_17638</name>
</gene>
<comment type="caution">
    <text evidence="14">The sequence shown here is derived from an EMBL/GenBank/DDBJ whole genome shotgun (WGS) entry which is preliminary data.</text>
</comment>
<dbReference type="InterPro" id="IPR001873">
    <property type="entry name" value="ENaC"/>
</dbReference>
<keyword evidence="8 12" id="KW-0406">Ion transport</keyword>
<evidence type="ECO:0000313" key="15">
    <source>
        <dbReference type="Proteomes" id="UP001151699"/>
    </source>
</evidence>
<organism evidence="14 15">
    <name type="scientific">Pseudolycoriella hygida</name>
    <dbReference type="NCBI Taxonomy" id="35572"/>
    <lineage>
        <taxon>Eukaryota</taxon>
        <taxon>Metazoa</taxon>
        <taxon>Ecdysozoa</taxon>
        <taxon>Arthropoda</taxon>
        <taxon>Hexapoda</taxon>
        <taxon>Insecta</taxon>
        <taxon>Pterygota</taxon>
        <taxon>Neoptera</taxon>
        <taxon>Endopterygota</taxon>
        <taxon>Diptera</taxon>
        <taxon>Nematocera</taxon>
        <taxon>Sciaroidea</taxon>
        <taxon>Sciaridae</taxon>
        <taxon>Pseudolycoriella</taxon>
    </lineage>
</organism>
<evidence type="ECO:0000256" key="4">
    <source>
        <dbReference type="ARBA" id="ARBA00022461"/>
    </source>
</evidence>
<dbReference type="GO" id="GO:0005886">
    <property type="term" value="C:plasma membrane"/>
    <property type="evidence" value="ECO:0007669"/>
    <property type="project" value="TreeGrafter"/>
</dbReference>
<evidence type="ECO:0000256" key="9">
    <source>
        <dbReference type="ARBA" id="ARBA00023136"/>
    </source>
</evidence>
<proteinExistence type="inferred from homology"/>
<reference evidence="14" key="1">
    <citation type="submission" date="2022-07" db="EMBL/GenBank/DDBJ databases">
        <authorList>
            <person name="Trinca V."/>
            <person name="Uliana J.V.C."/>
            <person name="Torres T.T."/>
            <person name="Ward R.J."/>
            <person name="Monesi N."/>
        </authorList>
    </citation>
    <scope>NUCLEOTIDE SEQUENCE</scope>
    <source>
        <strain evidence="14">HSMRA1968</strain>
        <tissue evidence="14">Whole embryos</tissue>
    </source>
</reference>
<dbReference type="OrthoDB" id="7756562at2759"/>
<evidence type="ECO:0000256" key="8">
    <source>
        <dbReference type="ARBA" id="ARBA00023065"/>
    </source>
</evidence>
<dbReference type="PANTHER" id="PTHR11690:SF288">
    <property type="entry name" value="AMILORIDE-SENSITIVE NA+ CHANNEL-RELATED"/>
    <property type="match status" value="1"/>
</dbReference>
<dbReference type="PROSITE" id="PS01206">
    <property type="entry name" value="ASC"/>
    <property type="match status" value="1"/>
</dbReference>
<dbReference type="GO" id="GO:0015280">
    <property type="term" value="F:ligand-gated sodium channel activity"/>
    <property type="evidence" value="ECO:0007669"/>
    <property type="project" value="TreeGrafter"/>
</dbReference>
<dbReference type="Gene3D" id="1.10.287.820">
    <property type="entry name" value="Acid-sensing ion channel domain"/>
    <property type="match status" value="1"/>
</dbReference>
<evidence type="ECO:0000256" key="12">
    <source>
        <dbReference type="RuleBase" id="RU000679"/>
    </source>
</evidence>
<keyword evidence="11 12" id="KW-0407">Ion channel</keyword>
<evidence type="ECO:0000256" key="10">
    <source>
        <dbReference type="ARBA" id="ARBA00023201"/>
    </source>
</evidence>
<keyword evidence="6 13" id="KW-1133">Transmembrane helix</keyword>
<dbReference type="Gene3D" id="1.10.287.770">
    <property type="entry name" value="YojJ-like"/>
    <property type="match status" value="1"/>
</dbReference>